<evidence type="ECO:0000313" key="2">
    <source>
        <dbReference type="Proteomes" id="UP000001817"/>
    </source>
</evidence>
<sequence length="116" mass="12946">MRDLWCLCVQSVDDCCLTLFDAWCERRAVIPLCYLLNVWPIVSASGSAICRLYAILDEILSNEAEGLMDRERKIINTILRNKCTLVEGLPAGVANAVCDVCSNRRYEVTLFDGGVV</sequence>
<name>Q13RC5_PARXL</name>
<dbReference type="AlphaFoldDB" id="Q13RC5"/>
<organism evidence="1 2">
    <name type="scientific">Paraburkholderia xenovorans (strain LB400)</name>
    <dbReference type="NCBI Taxonomy" id="266265"/>
    <lineage>
        <taxon>Bacteria</taxon>
        <taxon>Pseudomonadati</taxon>
        <taxon>Pseudomonadota</taxon>
        <taxon>Betaproteobacteria</taxon>
        <taxon>Burkholderiales</taxon>
        <taxon>Burkholderiaceae</taxon>
        <taxon>Paraburkholderia</taxon>
    </lineage>
</organism>
<proteinExistence type="predicted"/>
<accession>Q13RC5</accession>
<dbReference type="KEGG" id="bxe:Bxe_B2629"/>
<gene>
    <name evidence="1" type="ORF">Bxe_B2629</name>
</gene>
<protein>
    <submittedName>
        <fullName evidence="1">Uncharacterized protein</fullName>
    </submittedName>
</protein>
<dbReference type="EMBL" id="CP000271">
    <property type="protein sequence ID" value="ABE33364.1"/>
    <property type="molecule type" value="Genomic_DNA"/>
</dbReference>
<evidence type="ECO:0000313" key="1">
    <source>
        <dbReference type="EMBL" id="ABE33364.1"/>
    </source>
</evidence>
<reference evidence="1 2" key="1">
    <citation type="journal article" date="2006" name="Proc. Natl. Acad. Sci. U.S.A.">
        <title>Burkholderia xenovorans LB400 harbors a multi-replicon, 9.73-Mbp genome shaped for versatility.</title>
        <authorList>
            <person name="Chain P.S."/>
            <person name="Denef V.J."/>
            <person name="Konstantinidis K.T."/>
            <person name="Vergez L.M."/>
            <person name="Agullo L."/>
            <person name="Reyes V.L."/>
            <person name="Hauser L."/>
            <person name="Cordova M."/>
            <person name="Gomez L."/>
            <person name="Gonzalez M."/>
            <person name="Land M."/>
            <person name="Lao V."/>
            <person name="Larimer F."/>
            <person name="LiPuma J.J."/>
            <person name="Mahenthiralingam E."/>
            <person name="Malfatti S.A."/>
            <person name="Marx C.J."/>
            <person name="Parnell J.J."/>
            <person name="Ramette A."/>
            <person name="Richardson P."/>
            <person name="Seeger M."/>
            <person name="Smith D."/>
            <person name="Spilker T."/>
            <person name="Sul W.J."/>
            <person name="Tsoi T.V."/>
            <person name="Ulrich L.E."/>
            <person name="Zhulin I.B."/>
            <person name="Tiedje J.M."/>
        </authorList>
    </citation>
    <scope>NUCLEOTIDE SEQUENCE [LARGE SCALE GENOMIC DNA]</scope>
    <source>
        <strain evidence="1 2">LB400</strain>
    </source>
</reference>
<dbReference type="Proteomes" id="UP000001817">
    <property type="component" value="Chromosome 2"/>
</dbReference>
<keyword evidence="2" id="KW-1185">Reference proteome</keyword>